<proteinExistence type="predicted"/>
<organism evidence="2 3">
    <name type="scientific">Psychromarinibacter sediminicola</name>
    <dbReference type="NCBI Taxonomy" id="3033385"/>
    <lineage>
        <taxon>Bacteria</taxon>
        <taxon>Pseudomonadati</taxon>
        <taxon>Pseudomonadota</taxon>
        <taxon>Alphaproteobacteria</taxon>
        <taxon>Rhodobacterales</taxon>
        <taxon>Paracoccaceae</taxon>
        <taxon>Psychromarinibacter</taxon>
    </lineage>
</organism>
<feature type="domain" description="Hedgehog/Intein (Hint)" evidence="1">
    <location>
        <begin position="16"/>
        <end position="161"/>
    </location>
</feature>
<comment type="caution">
    <text evidence="2">The sequence shown here is derived from an EMBL/GenBank/DDBJ whole genome shotgun (WGS) entry which is preliminary data.</text>
</comment>
<dbReference type="InterPro" id="IPR036844">
    <property type="entry name" value="Hint_dom_sf"/>
</dbReference>
<reference evidence="2" key="1">
    <citation type="submission" date="2023-03" db="EMBL/GenBank/DDBJ databases">
        <title>Multiphase analysis and comparison of six strains from genera Psychromarinibacter, Lutimaribacter, and Maritimibacter, including a novel species: Psychromarinibacter sediminicola sp. nov.</title>
        <authorList>
            <person name="Wang Y.-H."/>
            <person name="Ye M.-Q."/>
            <person name="Du Z.-J."/>
        </authorList>
    </citation>
    <scope>NUCLEOTIDE SEQUENCE</scope>
    <source>
        <strain evidence="2">C21-152</strain>
    </source>
</reference>
<gene>
    <name evidence="2" type="ORF">P1J78_08285</name>
</gene>
<dbReference type="Pfam" id="PF13403">
    <property type="entry name" value="Hint_2"/>
    <property type="match status" value="1"/>
</dbReference>
<dbReference type="Proteomes" id="UP001220964">
    <property type="component" value="Unassembled WGS sequence"/>
</dbReference>
<keyword evidence="3" id="KW-1185">Reference proteome</keyword>
<dbReference type="InterPro" id="IPR028992">
    <property type="entry name" value="Hedgehog/Intein_dom"/>
</dbReference>
<dbReference type="EMBL" id="JARGYC010000017">
    <property type="protein sequence ID" value="MDF0600725.1"/>
    <property type="molecule type" value="Genomic_DNA"/>
</dbReference>
<evidence type="ECO:0000313" key="2">
    <source>
        <dbReference type="EMBL" id="MDF0600725.1"/>
    </source>
</evidence>
<dbReference type="RefSeq" id="WP_275566869.1">
    <property type="nucleotide sequence ID" value="NZ_JARGYC010000017.1"/>
</dbReference>
<evidence type="ECO:0000259" key="1">
    <source>
        <dbReference type="Pfam" id="PF13403"/>
    </source>
</evidence>
<name>A0AAE3T7V3_9RHOB</name>
<protein>
    <submittedName>
        <fullName evidence="2">Hint domain-containing protein</fullName>
    </submittedName>
</protein>
<sequence>MPLAHRTEETPHALPLMAGTLIDVDGGRKPVEELQVGDLVRTKDNGLQPVRWIAARTLDAAALAADPTLRPIRIRAGALGEAKPARDLIVSPQHCVLLDDWRCQLLFGEDEVLATAQALLNDHSITVDHGARAVTYYHFMFDRHEIVYSNGAETESFHPGQARLGKLDAAKRAELFKLFPELAHDLAAYGPQARATLKPYEAEVLIAM</sequence>
<evidence type="ECO:0000313" key="3">
    <source>
        <dbReference type="Proteomes" id="UP001220964"/>
    </source>
</evidence>
<dbReference type="AlphaFoldDB" id="A0AAE3T7V3"/>
<dbReference type="SUPFAM" id="SSF51294">
    <property type="entry name" value="Hedgehog/intein (Hint) domain"/>
    <property type="match status" value="1"/>
</dbReference>
<dbReference type="Gene3D" id="2.170.16.10">
    <property type="entry name" value="Hedgehog/Intein (Hint) domain"/>
    <property type="match status" value="1"/>
</dbReference>
<accession>A0AAE3T7V3</accession>